<feature type="active site" evidence="2">
    <location>
        <position position="248"/>
    </location>
</feature>
<proteinExistence type="inferred from homology"/>
<feature type="domain" description="Caspase family p10" evidence="4">
    <location>
        <begin position="337"/>
        <end position="417"/>
    </location>
</feature>
<evidence type="ECO:0000313" key="7">
    <source>
        <dbReference type="Proteomes" id="UP000494165"/>
    </source>
</evidence>
<dbReference type="InterPro" id="IPR033139">
    <property type="entry name" value="Caspase_cys_AS"/>
</dbReference>
<dbReference type="SUPFAM" id="SSF52129">
    <property type="entry name" value="Caspase-like"/>
    <property type="match status" value="1"/>
</dbReference>
<evidence type="ECO:0000259" key="4">
    <source>
        <dbReference type="PROSITE" id="PS50207"/>
    </source>
</evidence>
<dbReference type="PROSITE" id="PS50208">
    <property type="entry name" value="CASPASE_P20"/>
    <property type="match status" value="1"/>
</dbReference>
<dbReference type="InterPro" id="IPR002398">
    <property type="entry name" value="Pept_C14"/>
</dbReference>
<dbReference type="SMART" id="SM00115">
    <property type="entry name" value="CASc"/>
    <property type="match status" value="1"/>
</dbReference>
<gene>
    <name evidence="6" type="ORF">CLODIP_2_CD10458</name>
</gene>
<dbReference type="Gene3D" id="3.30.70.1470">
    <property type="entry name" value="Caspase-like"/>
    <property type="match status" value="1"/>
</dbReference>
<evidence type="ECO:0000313" key="6">
    <source>
        <dbReference type="EMBL" id="CAB3383415.1"/>
    </source>
</evidence>
<dbReference type="InterPro" id="IPR029030">
    <property type="entry name" value="Caspase-like_dom_sf"/>
</dbReference>
<dbReference type="PANTHER" id="PTHR47901:SF7">
    <property type="entry name" value="CASPASE 2"/>
    <property type="match status" value="1"/>
</dbReference>
<keyword evidence="7" id="KW-1185">Reference proteome</keyword>
<accession>A0A8S1DMI0</accession>
<dbReference type="EMBL" id="CADEPI010000308">
    <property type="protein sequence ID" value="CAB3383415.1"/>
    <property type="molecule type" value="Genomic_DNA"/>
</dbReference>
<reference evidence="6 7" key="1">
    <citation type="submission" date="2020-04" db="EMBL/GenBank/DDBJ databases">
        <authorList>
            <person name="Alioto T."/>
            <person name="Alioto T."/>
            <person name="Gomez Garrido J."/>
        </authorList>
    </citation>
    <scope>NUCLEOTIDE SEQUENCE [LARGE SCALE GENOMIC DNA]</scope>
</reference>
<dbReference type="PROSITE" id="PS50207">
    <property type="entry name" value="CASPASE_P10"/>
    <property type="match status" value="1"/>
</dbReference>
<evidence type="ECO:0000256" key="1">
    <source>
        <dbReference type="ARBA" id="ARBA00010134"/>
    </source>
</evidence>
<dbReference type="Pfam" id="PF00656">
    <property type="entry name" value="Peptidase_C14"/>
    <property type="match status" value="1"/>
</dbReference>
<evidence type="ECO:0000256" key="3">
    <source>
        <dbReference type="RuleBase" id="RU003971"/>
    </source>
</evidence>
<dbReference type="PIRSF" id="PIRSF038001">
    <property type="entry name" value="Caspase_ICE"/>
    <property type="match status" value="1"/>
</dbReference>
<feature type="domain" description="Caspase family p20" evidence="5">
    <location>
        <begin position="170"/>
        <end position="305"/>
    </location>
</feature>
<dbReference type="InterPro" id="IPR001309">
    <property type="entry name" value="Pept_C14_p20"/>
</dbReference>
<feature type="active site" evidence="2">
    <location>
        <position position="301"/>
    </location>
</feature>
<dbReference type="Proteomes" id="UP000494165">
    <property type="component" value="Unassembled WGS sequence"/>
</dbReference>
<dbReference type="OrthoDB" id="6097640at2759"/>
<dbReference type="PANTHER" id="PTHR47901">
    <property type="entry name" value="CASPASE RECRUITMENT DOMAIN-CONTAINING PROTEIN 18"/>
    <property type="match status" value="1"/>
</dbReference>
<comment type="caution">
    <text evidence="6">The sequence shown here is derived from an EMBL/GenBank/DDBJ whole genome shotgun (WGS) entry which is preliminary data.</text>
</comment>
<dbReference type="Gene3D" id="3.40.50.1460">
    <property type="match status" value="1"/>
</dbReference>
<dbReference type="GO" id="GO:0006508">
    <property type="term" value="P:proteolysis"/>
    <property type="evidence" value="ECO:0007669"/>
    <property type="project" value="InterPro"/>
</dbReference>
<evidence type="ECO:0008006" key="8">
    <source>
        <dbReference type="Google" id="ProtNLM"/>
    </source>
</evidence>
<protein>
    <recommendedName>
        <fullName evidence="8">Caspase family p20 domain-containing protein</fullName>
    </recommendedName>
</protein>
<dbReference type="PRINTS" id="PR00376">
    <property type="entry name" value="IL1BCENZYME"/>
</dbReference>
<dbReference type="AlphaFoldDB" id="A0A8S1DMI0"/>
<dbReference type="GO" id="GO:0004197">
    <property type="term" value="F:cysteine-type endopeptidase activity"/>
    <property type="evidence" value="ECO:0007669"/>
    <property type="project" value="InterPro"/>
</dbReference>
<sequence length="421" mass="48471">MLDEDRQTINKNLDKLVKHTSDIGLERIIEILKEMEVLSDEFAKPYLDTKIKANMRKVEFYLNIQRLGPAMFEKLKHAVSVCKYEDLLFILQPYKHHLHPIDERLGARPTNLPDYMNEVIPTKMYTTMDQYQDASVNFSMQAIDVKVREADQRLDLKKSKSPRYRCGSSPKGLALIINIREYQDKSHSTRKGSEHDDKNLEELFKQLGYQTEVHLDLDKREFMDVIKMFAANPKHFQVHTCMVAIMCHGQMEKNDDEDSVTTVFITTDGKTIPYTWVVHQFDAVNCRGLINKPKVFFFQACRGESKATVQRLGYGLMADHTEADGMGNLPIPVRKLSDVLIAHAAPRGYIAMRDVNKGSWFIQKIVEVFMNKAHNTHVLSMLQEVDVVLSRSITSDCLSQTVCIEQFGFNHKLYLSPGLYD</sequence>
<name>A0A8S1DMI0_9INSE</name>
<comment type="similarity">
    <text evidence="1 3">Belongs to the peptidase C14A family.</text>
</comment>
<dbReference type="InterPro" id="IPR015917">
    <property type="entry name" value="Pept_C14A"/>
</dbReference>
<dbReference type="InterPro" id="IPR011600">
    <property type="entry name" value="Pept_C14_caspase"/>
</dbReference>
<organism evidence="6 7">
    <name type="scientific">Cloeon dipterum</name>
    <dbReference type="NCBI Taxonomy" id="197152"/>
    <lineage>
        <taxon>Eukaryota</taxon>
        <taxon>Metazoa</taxon>
        <taxon>Ecdysozoa</taxon>
        <taxon>Arthropoda</taxon>
        <taxon>Hexapoda</taxon>
        <taxon>Insecta</taxon>
        <taxon>Pterygota</taxon>
        <taxon>Palaeoptera</taxon>
        <taxon>Ephemeroptera</taxon>
        <taxon>Pisciforma</taxon>
        <taxon>Baetidae</taxon>
        <taxon>Cloeon</taxon>
    </lineage>
</organism>
<dbReference type="InterPro" id="IPR002138">
    <property type="entry name" value="Pept_C14_p10"/>
</dbReference>
<dbReference type="PROSITE" id="PS01122">
    <property type="entry name" value="CASPASE_CYS"/>
    <property type="match status" value="1"/>
</dbReference>
<evidence type="ECO:0000256" key="2">
    <source>
        <dbReference type="PIRSR" id="PIRSR038001-1"/>
    </source>
</evidence>
<evidence type="ECO:0000259" key="5">
    <source>
        <dbReference type="PROSITE" id="PS50208"/>
    </source>
</evidence>